<sequence>MIGKRTLLTLMKKYEIIQEVDEKKITKMEIARWHGPEVDTFHDSQNERRNSEDVLKPNARSHSCCERVKCKSAKRNKERLTILLCCNIDSSDKMKPLMTRYKQAEFEDEDSSSVGSVQLTEGVSATSTHIRYHSGATLWKTRSLLEKCLLLITAILLLVVFIMGTLLSVTVRNENAMQVLHVGPHTAGLLLTLSIYIDLQSTTRHGFAVT</sequence>
<protein>
    <submittedName>
        <fullName evidence="2">Uncharacterized protein</fullName>
    </submittedName>
</protein>
<dbReference type="EMBL" id="OD572830">
    <property type="protein sequence ID" value="CAD7449889.1"/>
    <property type="molecule type" value="Genomic_DNA"/>
</dbReference>
<keyword evidence="1" id="KW-0472">Membrane</keyword>
<accession>A0A7R9FAM2</accession>
<gene>
    <name evidence="2" type="ORF">TBIB3V08_LOCUS12162</name>
</gene>
<organism evidence="2">
    <name type="scientific">Timema bartmani</name>
    <dbReference type="NCBI Taxonomy" id="61472"/>
    <lineage>
        <taxon>Eukaryota</taxon>
        <taxon>Metazoa</taxon>
        <taxon>Ecdysozoa</taxon>
        <taxon>Arthropoda</taxon>
        <taxon>Hexapoda</taxon>
        <taxon>Insecta</taxon>
        <taxon>Pterygota</taxon>
        <taxon>Neoptera</taxon>
        <taxon>Polyneoptera</taxon>
        <taxon>Phasmatodea</taxon>
        <taxon>Timematodea</taxon>
        <taxon>Timematoidea</taxon>
        <taxon>Timematidae</taxon>
        <taxon>Timema</taxon>
    </lineage>
</organism>
<keyword evidence="1" id="KW-1133">Transmembrane helix</keyword>
<name>A0A7R9FAM2_9NEOP</name>
<reference evidence="2" key="1">
    <citation type="submission" date="2020-11" db="EMBL/GenBank/DDBJ databases">
        <authorList>
            <person name="Tran Van P."/>
        </authorList>
    </citation>
    <scope>NUCLEOTIDE SEQUENCE</scope>
</reference>
<evidence type="ECO:0000256" key="1">
    <source>
        <dbReference type="SAM" id="Phobius"/>
    </source>
</evidence>
<keyword evidence="1" id="KW-0812">Transmembrane</keyword>
<evidence type="ECO:0000313" key="2">
    <source>
        <dbReference type="EMBL" id="CAD7449889.1"/>
    </source>
</evidence>
<dbReference type="AlphaFoldDB" id="A0A7R9FAM2"/>
<proteinExistence type="predicted"/>
<feature type="transmembrane region" description="Helical" evidence="1">
    <location>
        <begin position="148"/>
        <end position="167"/>
    </location>
</feature>